<evidence type="ECO:0000256" key="1">
    <source>
        <dbReference type="SAM" id="Phobius"/>
    </source>
</evidence>
<feature type="transmembrane region" description="Helical" evidence="1">
    <location>
        <begin position="21"/>
        <end position="37"/>
    </location>
</feature>
<evidence type="ECO:0000313" key="2">
    <source>
        <dbReference type="EMBL" id="OFJ52716.1"/>
    </source>
</evidence>
<dbReference type="RefSeq" id="WP_070354078.1">
    <property type="nucleotide sequence ID" value="NZ_CP043474.1"/>
</dbReference>
<sequence>MAGVTEATSPDGIPEDVGTGFWCWLIAVPLLAGAYVLDVVAGQDSRTPWVIDAFAVFFVVALSAIVVALLMLLRQGYRWARTVLTGGSAASVVYLVTHLFGGDRPETVALGYAACVIVGSVLVVGGVYLLHRKDAHAYLTR</sequence>
<reference evidence="2 3" key="1">
    <citation type="submission" date="2016-09" db="EMBL/GenBank/DDBJ databases">
        <title>genome sequence of Mycobacterium sp. 739 SCH.</title>
        <authorList>
            <person name="Greninger A.L."/>
            <person name="Qin X."/>
            <person name="Jerome K."/>
            <person name="Vora S."/>
            <person name="Quinn K."/>
        </authorList>
    </citation>
    <scope>NUCLEOTIDE SEQUENCE [LARGE SCALE GENOMIC DNA]</scope>
    <source>
        <strain evidence="2 3">SCH</strain>
    </source>
</reference>
<protein>
    <recommendedName>
        <fullName evidence="4">Transporter</fullName>
    </recommendedName>
</protein>
<feature type="transmembrane region" description="Helical" evidence="1">
    <location>
        <begin position="109"/>
        <end position="131"/>
    </location>
</feature>
<dbReference type="Proteomes" id="UP000178953">
    <property type="component" value="Unassembled WGS sequence"/>
</dbReference>
<feature type="transmembrane region" description="Helical" evidence="1">
    <location>
        <begin position="49"/>
        <end position="72"/>
    </location>
</feature>
<keyword evidence="3" id="KW-1185">Reference proteome</keyword>
<accession>A0A1E8Q2T4</accession>
<keyword evidence="1" id="KW-0812">Transmembrane</keyword>
<organism evidence="2 3">
    <name type="scientific">Mycolicibacterium grossiae</name>
    <dbReference type="NCBI Taxonomy" id="1552759"/>
    <lineage>
        <taxon>Bacteria</taxon>
        <taxon>Bacillati</taxon>
        <taxon>Actinomycetota</taxon>
        <taxon>Actinomycetes</taxon>
        <taxon>Mycobacteriales</taxon>
        <taxon>Mycobacteriaceae</taxon>
        <taxon>Mycolicibacterium</taxon>
    </lineage>
</organism>
<proteinExistence type="predicted"/>
<dbReference type="EMBL" id="MCHX01000035">
    <property type="protein sequence ID" value="OFJ52716.1"/>
    <property type="molecule type" value="Genomic_DNA"/>
</dbReference>
<keyword evidence="1" id="KW-1133">Transmembrane helix</keyword>
<name>A0A1E8Q2T4_9MYCO</name>
<dbReference type="AlphaFoldDB" id="A0A1E8Q2T4"/>
<gene>
    <name evidence="2" type="ORF">BEL07_15875</name>
</gene>
<keyword evidence="1" id="KW-0472">Membrane</keyword>
<comment type="caution">
    <text evidence="2">The sequence shown here is derived from an EMBL/GenBank/DDBJ whole genome shotgun (WGS) entry which is preliminary data.</text>
</comment>
<feature type="transmembrane region" description="Helical" evidence="1">
    <location>
        <begin position="79"/>
        <end position="97"/>
    </location>
</feature>
<evidence type="ECO:0000313" key="3">
    <source>
        <dbReference type="Proteomes" id="UP000178953"/>
    </source>
</evidence>
<dbReference type="OrthoDB" id="4627335at2"/>
<evidence type="ECO:0008006" key="4">
    <source>
        <dbReference type="Google" id="ProtNLM"/>
    </source>
</evidence>